<gene>
    <name evidence="2" type="ORF">BVC80_6095g1</name>
</gene>
<dbReference type="OrthoDB" id="1930729at2759"/>
<dbReference type="PANTHER" id="PTHR48449:SF1">
    <property type="entry name" value="DUF1985 DOMAIN-CONTAINING PROTEIN"/>
    <property type="match status" value="1"/>
</dbReference>
<dbReference type="Pfam" id="PF09331">
    <property type="entry name" value="DUF1985"/>
    <property type="match status" value="1"/>
</dbReference>
<dbReference type="InParanoid" id="A0A200PSM4"/>
<evidence type="ECO:0000313" key="2">
    <source>
        <dbReference type="EMBL" id="OVA01168.1"/>
    </source>
</evidence>
<dbReference type="AlphaFoldDB" id="A0A200PSM4"/>
<protein>
    <recommendedName>
        <fullName evidence="1">DUF1985 domain-containing protein</fullName>
    </recommendedName>
</protein>
<evidence type="ECO:0000313" key="3">
    <source>
        <dbReference type="Proteomes" id="UP000195402"/>
    </source>
</evidence>
<dbReference type="OMA" id="CICNEMA"/>
<comment type="caution">
    <text evidence="2">The sequence shown here is derived from an EMBL/GenBank/DDBJ whole genome shotgun (WGS) entry which is preliminary data.</text>
</comment>
<accession>A0A200PSM4</accession>
<reference evidence="2 3" key="1">
    <citation type="journal article" date="2017" name="Mol. Plant">
        <title>The Genome of Medicinal Plant Macleaya cordata Provides New Insights into Benzylisoquinoline Alkaloids Metabolism.</title>
        <authorList>
            <person name="Liu X."/>
            <person name="Liu Y."/>
            <person name="Huang P."/>
            <person name="Ma Y."/>
            <person name="Qing Z."/>
            <person name="Tang Q."/>
            <person name="Cao H."/>
            <person name="Cheng P."/>
            <person name="Zheng Y."/>
            <person name="Yuan Z."/>
            <person name="Zhou Y."/>
            <person name="Liu J."/>
            <person name="Tang Z."/>
            <person name="Zhuo Y."/>
            <person name="Zhang Y."/>
            <person name="Yu L."/>
            <person name="Huang J."/>
            <person name="Yang P."/>
            <person name="Peng Q."/>
            <person name="Zhang J."/>
            <person name="Jiang W."/>
            <person name="Zhang Z."/>
            <person name="Lin K."/>
            <person name="Ro D.K."/>
            <person name="Chen X."/>
            <person name="Xiong X."/>
            <person name="Shang Y."/>
            <person name="Huang S."/>
            <person name="Zeng J."/>
        </authorList>
    </citation>
    <scope>NUCLEOTIDE SEQUENCE [LARGE SCALE GENOMIC DNA]</scope>
    <source>
        <strain evidence="3">cv. BLH2017</strain>
        <tissue evidence="2">Root</tissue>
    </source>
</reference>
<organism evidence="2 3">
    <name type="scientific">Macleaya cordata</name>
    <name type="common">Five-seeded plume-poppy</name>
    <name type="synonym">Bocconia cordata</name>
    <dbReference type="NCBI Taxonomy" id="56857"/>
    <lineage>
        <taxon>Eukaryota</taxon>
        <taxon>Viridiplantae</taxon>
        <taxon>Streptophyta</taxon>
        <taxon>Embryophyta</taxon>
        <taxon>Tracheophyta</taxon>
        <taxon>Spermatophyta</taxon>
        <taxon>Magnoliopsida</taxon>
        <taxon>Ranunculales</taxon>
        <taxon>Papaveraceae</taxon>
        <taxon>Papaveroideae</taxon>
        <taxon>Macleaya</taxon>
    </lineage>
</organism>
<dbReference type="PANTHER" id="PTHR48449">
    <property type="entry name" value="DUF1985 DOMAIN-CONTAINING PROTEIN"/>
    <property type="match status" value="1"/>
</dbReference>
<evidence type="ECO:0000259" key="1">
    <source>
        <dbReference type="Pfam" id="PF09331"/>
    </source>
</evidence>
<keyword evidence="3" id="KW-1185">Reference proteome</keyword>
<proteinExistence type="predicted"/>
<sequence length="254" mass="29128">MFEKTCFGHLLQLQVRFCGAIVHSLLLREVDCSGMEDESKMMFLVEGNTLQFTKREFGLVIGLPVYKRPLFLPTEHRLSDLYFDDANHIDMHAMVGALDKCQDDVDRVKLALVYMLEYFLLGKNKQETYVNPIHLQIVDDLDLFNLYHWGRLVSFERTICSLRNALKEFREGGKKATQEAKAVAHYALLGCPYAFQVWAYESIYDLGATFAIKTGLKDCPRILQWTSVKPPKYNTLNTSVFGRKRVGEGGTYCT</sequence>
<dbReference type="Proteomes" id="UP000195402">
    <property type="component" value="Unassembled WGS sequence"/>
</dbReference>
<feature type="domain" description="DUF1985" evidence="1">
    <location>
        <begin position="35"/>
        <end position="160"/>
    </location>
</feature>
<name>A0A200PSM4_MACCD</name>
<dbReference type="InterPro" id="IPR015410">
    <property type="entry name" value="DUF1985"/>
</dbReference>
<dbReference type="EMBL" id="MVGT01004174">
    <property type="protein sequence ID" value="OVA01168.1"/>
    <property type="molecule type" value="Genomic_DNA"/>
</dbReference>